<organism evidence="1 2">
    <name type="scientific">Lysobacter enzymogenes</name>
    <dbReference type="NCBI Taxonomy" id="69"/>
    <lineage>
        <taxon>Bacteria</taxon>
        <taxon>Pseudomonadati</taxon>
        <taxon>Pseudomonadota</taxon>
        <taxon>Gammaproteobacteria</taxon>
        <taxon>Lysobacterales</taxon>
        <taxon>Lysobacteraceae</taxon>
        <taxon>Lysobacter</taxon>
    </lineage>
</organism>
<evidence type="ECO:0000313" key="1">
    <source>
        <dbReference type="EMBL" id="BAV98608.1"/>
    </source>
</evidence>
<dbReference type="AlphaFoldDB" id="A0AAU9AM14"/>
<dbReference type="GeneID" id="83064945"/>
<reference evidence="1 2" key="1">
    <citation type="journal article" date="2017" name="DNA Res.">
        <title>Complete genome sequence and expression profile of the commercial lytic enzyme producer Lysobacter enzymogenes M497-1.</title>
        <authorList>
            <person name="Takami H."/>
            <person name="Toyoda A."/>
            <person name="Uchiyama I."/>
            <person name="Itoh T."/>
            <person name="Takaki Y."/>
            <person name="Arai W."/>
            <person name="Nishi S."/>
            <person name="Kawai M."/>
            <person name="Shinya K."/>
            <person name="Ikeda H."/>
        </authorList>
    </citation>
    <scope>NUCLEOTIDE SEQUENCE [LARGE SCALE GENOMIC DNA]</scope>
    <source>
        <strain evidence="1 2">M497-1</strain>
    </source>
</reference>
<dbReference type="RefSeq" id="WP_096379037.1">
    <property type="nucleotide sequence ID" value="NZ_AP014940.1"/>
</dbReference>
<gene>
    <name evidence="1" type="ORF">LEN_3121</name>
</gene>
<evidence type="ECO:0000313" key="2">
    <source>
        <dbReference type="Proteomes" id="UP000218824"/>
    </source>
</evidence>
<protein>
    <submittedName>
        <fullName evidence="1">Uncharacterized protein</fullName>
    </submittedName>
</protein>
<dbReference type="Proteomes" id="UP000218824">
    <property type="component" value="Chromosome"/>
</dbReference>
<name>A0AAU9AM14_LYSEN</name>
<dbReference type="EMBL" id="AP014940">
    <property type="protein sequence ID" value="BAV98608.1"/>
    <property type="molecule type" value="Genomic_DNA"/>
</dbReference>
<proteinExistence type="predicted"/>
<sequence length="218" mass="25015">MPSWLSDTRPIASLQVDVCFLIQERLYYGPDRFSDPADLQTFAEPLAPPALPMQDPGLVRSAEARGYERALADHYRQIVRLARQHRLPFNSIRHYFWLRLWLWNPEQRVGIAFPWYDSFAEIDGFLRPLVDIADGPVHDDTDQGWALQTHARDGTLYFLQSDPDEDATQVAIATPRAALVAQVAELRERMHGILARLRDELGADVWSAYVRDEPTFKA</sequence>
<accession>A0AAU9AM14</accession>
<dbReference type="KEGG" id="lem:LEN_3121"/>